<keyword evidence="1" id="KW-1133">Transmembrane helix</keyword>
<feature type="transmembrane region" description="Helical" evidence="1">
    <location>
        <begin position="153"/>
        <end position="175"/>
    </location>
</feature>
<keyword evidence="1" id="KW-0472">Membrane</keyword>
<evidence type="ECO:0000256" key="1">
    <source>
        <dbReference type="SAM" id="Phobius"/>
    </source>
</evidence>
<organism evidence="2 3">
    <name type="scientific">Brevundimonas mediterranea</name>
    <dbReference type="NCBI Taxonomy" id="74329"/>
    <lineage>
        <taxon>Bacteria</taxon>
        <taxon>Pseudomonadati</taxon>
        <taxon>Pseudomonadota</taxon>
        <taxon>Alphaproteobacteria</taxon>
        <taxon>Caulobacterales</taxon>
        <taxon>Caulobacteraceae</taxon>
        <taxon>Brevundimonas</taxon>
    </lineage>
</organism>
<dbReference type="AlphaFoldDB" id="A0A7W6F0U9"/>
<evidence type="ECO:0000313" key="3">
    <source>
        <dbReference type="Proteomes" id="UP000532936"/>
    </source>
</evidence>
<protein>
    <submittedName>
        <fullName evidence="2">Uncharacterized protein</fullName>
    </submittedName>
</protein>
<dbReference type="EMBL" id="JACIDA010000002">
    <property type="protein sequence ID" value="MBB3873178.1"/>
    <property type="molecule type" value="Genomic_DNA"/>
</dbReference>
<name>A0A7W6F0U9_9CAUL</name>
<proteinExistence type="predicted"/>
<feature type="transmembrane region" description="Helical" evidence="1">
    <location>
        <begin position="98"/>
        <end position="120"/>
    </location>
</feature>
<dbReference type="Proteomes" id="UP000532936">
    <property type="component" value="Unassembled WGS sequence"/>
</dbReference>
<feature type="transmembrane region" description="Helical" evidence="1">
    <location>
        <begin position="71"/>
        <end position="91"/>
    </location>
</feature>
<gene>
    <name evidence="2" type="ORF">GGR11_002731</name>
</gene>
<evidence type="ECO:0000313" key="2">
    <source>
        <dbReference type="EMBL" id="MBB3873178.1"/>
    </source>
</evidence>
<reference evidence="2 3" key="1">
    <citation type="submission" date="2020-08" db="EMBL/GenBank/DDBJ databases">
        <title>Genomic Encyclopedia of Type Strains, Phase IV (KMG-IV): sequencing the most valuable type-strain genomes for metagenomic binning, comparative biology and taxonomic classification.</title>
        <authorList>
            <person name="Goeker M."/>
        </authorList>
    </citation>
    <scope>NUCLEOTIDE SEQUENCE [LARGE SCALE GENOMIC DNA]</scope>
    <source>
        <strain evidence="2 3">DSM 14878</strain>
    </source>
</reference>
<accession>A0A7W6F0U9</accession>
<comment type="caution">
    <text evidence="2">The sequence shown here is derived from an EMBL/GenBank/DDBJ whole genome shotgun (WGS) entry which is preliminary data.</text>
</comment>
<dbReference type="RefSeq" id="WP_183197706.1">
    <property type="nucleotide sequence ID" value="NZ_JACIDA010000002.1"/>
</dbReference>
<sequence>MTPACTFDTPARIVQPQPRRAVRDLRVPVKPLPPTMVTAVESETAHIPDVGDGKTLHRIQLDVGQTGIHPIIIKAVAGLYASMVLVFWITFGRGEATLALGFISLLGAMYFGLLTGGTLVSDTPDAGNGVRSFSQFLNGRVVTYTGWITGREATLQILTLPALLVVTAVVLGVICRLNAH</sequence>
<keyword evidence="1" id="KW-0812">Transmembrane</keyword>